<dbReference type="AlphaFoldDB" id="A0A1Q6DT54"/>
<evidence type="ECO:0000313" key="1">
    <source>
        <dbReference type="EMBL" id="OKY77555.1"/>
    </source>
</evidence>
<dbReference type="EMBL" id="MSDW01000001">
    <property type="protein sequence ID" value="OKY77555.1"/>
    <property type="molecule type" value="Genomic_DNA"/>
</dbReference>
<gene>
    <name evidence="1" type="ORF">BTN85_0022</name>
</gene>
<comment type="caution">
    <text evidence="1">The sequence shown here is derived from an EMBL/GenBank/DDBJ whole genome shotgun (WGS) entry which is preliminary data.</text>
</comment>
<organism evidence="1 2">
    <name type="scientific">Methanohalarchaeum thermophilum</name>
    <dbReference type="NCBI Taxonomy" id="1903181"/>
    <lineage>
        <taxon>Archaea</taxon>
        <taxon>Methanobacteriati</taxon>
        <taxon>Methanobacteriota</taxon>
        <taxon>Methanonatronarchaeia</taxon>
        <taxon>Methanonatronarchaeales</taxon>
        <taxon>Methanonatronarchaeaceae</taxon>
        <taxon>Candidatus Methanohalarchaeum</taxon>
    </lineage>
</organism>
<protein>
    <submittedName>
        <fullName evidence="1">Uncharacterized protein</fullName>
    </submittedName>
</protein>
<name>A0A1Q6DT54_METT1</name>
<sequence>MMKEENIFDYFPIRGIIEALSVWGEVLSGNALSEIDKEVKEKNY</sequence>
<accession>A0A1Q6DT54</accession>
<proteinExistence type="predicted"/>
<keyword evidence="2" id="KW-1185">Reference proteome</keyword>
<dbReference type="InParanoid" id="A0A1Q6DT54"/>
<reference evidence="1" key="1">
    <citation type="submission" date="2016-12" db="EMBL/GenBank/DDBJ databases">
        <title>Discovery of methanogenic haloarchaea.</title>
        <authorList>
            <person name="Sorokin D.Y."/>
            <person name="Makarova K.S."/>
            <person name="Abbas B."/>
            <person name="Ferrer M."/>
            <person name="Golyshin P.N."/>
        </authorList>
    </citation>
    <scope>NUCLEOTIDE SEQUENCE [LARGE SCALE GENOMIC DNA]</scope>
    <source>
        <strain evidence="1">HMET1</strain>
    </source>
</reference>
<evidence type="ECO:0000313" key="2">
    <source>
        <dbReference type="Proteomes" id="UP000185744"/>
    </source>
</evidence>
<dbReference type="Proteomes" id="UP000185744">
    <property type="component" value="Unassembled WGS sequence"/>
</dbReference>